<evidence type="ECO:0000259" key="3">
    <source>
        <dbReference type="PROSITE" id="PS50097"/>
    </source>
</evidence>
<dbReference type="SUPFAM" id="SSF54695">
    <property type="entry name" value="POZ domain"/>
    <property type="match status" value="1"/>
</dbReference>
<dbReference type="InterPro" id="IPR011705">
    <property type="entry name" value="BACK"/>
</dbReference>
<dbReference type="SUPFAM" id="SSF117281">
    <property type="entry name" value="Kelch motif"/>
    <property type="match status" value="1"/>
</dbReference>
<dbReference type="PROSITE" id="PS50097">
    <property type="entry name" value="BTB"/>
    <property type="match status" value="1"/>
</dbReference>
<keyword evidence="2" id="KW-0677">Repeat</keyword>
<dbReference type="SMART" id="SM00612">
    <property type="entry name" value="Kelch"/>
    <property type="match status" value="3"/>
</dbReference>
<feature type="domain" description="BTB" evidence="3">
    <location>
        <begin position="44"/>
        <end position="111"/>
    </location>
</feature>
<dbReference type="EMBL" id="JAZGQO010000021">
    <property type="protein sequence ID" value="KAK6165616.1"/>
    <property type="molecule type" value="Genomic_DNA"/>
</dbReference>
<evidence type="ECO:0000313" key="4">
    <source>
        <dbReference type="EMBL" id="KAK6165616.1"/>
    </source>
</evidence>
<dbReference type="InterPro" id="IPR017096">
    <property type="entry name" value="BTB-kelch_protein"/>
</dbReference>
<reference evidence="4 5" key="1">
    <citation type="submission" date="2024-01" db="EMBL/GenBank/DDBJ databases">
        <title>The genome of the rayed Mediterranean limpet Patella caerulea (Linnaeus, 1758).</title>
        <authorList>
            <person name="Anh-Thu Weber A."/>
            <person name="Halstead-Nussloch G."/>
        </authorList>
    </citation>
    <scope>NUCLEOTIDE SEQUENCE [LARGE SCALE GENOMIC DNA]</scope>
    <source>
        <strain evidence="4">AATW-2023a</strain>
        <tissue evidence="4">Whole specimen</tissue>
    </source>
</reference>
<dbReference type="Gene3D" id="3.30.710.10">
    <property type="entry name" value="Potassium Channel Kv1.1, Chain A"/>
    <property type="match status" value="1"/>
</dbReference>
<dbReference type="Proteomes" id="UP001347796">
    <property type="component" value="Unassembled WGS sequence"/>
</dbReference>
<dbReference type="SMART" id="SM00225">
    <property type="entry name" value="BTB"/>
    <property type="match status" value="1"/>
</dbReference>
<proteinExistence type="predicted"/>
<dbReference type="InterPro" id="IPR006652">
    <property type="entry name" value="Kelch_1"/>
</dbReference>
<dbReference type="AlphaFoldDB" id="A0AAN8G0I8"/>
<keyword evidence="5" id="KW-1185">Reference proteome</keyword>
<dbReference type="Pfam" id="PF07707">
    <property type="entry name" value="BACK"/>
    <property type="match status" value="1"/>
</dbReference>
<dbReference type="Pfam" id="PF00651">
    <property type="entry name" value="BTB"/>
    <property type="match status" value="1"/>
</dbReference>
<dbReference type="PANTHER" id="PTHR45632">
    <property type="entry name" value="LD33804P"/>
    <property type="match status" value="1"/>
</dbReference>
<dbReference type="InterPro" id="IPR000210">
    <property type="entry name" value="BTB/POZ_dom"/>
</dbReference>
<protein>
    <recommendedName>
        <fullName evidence="3">BTB domain-containing protein</fullName>
    </recommendedName>
</protein>
<evidence type="ECO:0000256" key="2">
    <source>
        <dbReference type="ARBA" id="ARBA00022737"/>
    </source>
</evidence>
<name>A0AAN8G0I8_PATCE</name>
<keyword evidence="1" id="KW-0880">Kelch repeat</keyword>
<dbReference type="Gene3D" id="1.25.40.420">
    <property type="match status" value="1"/>
</dbReference>
<dbReference type="Pfam" id="PF01344">
    <property type="entry name" value="Kelch_1"/>
    <property type="match status" value="3"/>
</dbReference>
<organism evidence="4 5">
    <name type="scientific">Patella caerulea</name>
    <name type="common">Rayed Mediterranean limpet</name>
    <dbReference type="NCBI Taxonomy" id="87958"/>
    <lineage>
        <taxon>Eukaryota</taxon>
        <taxon>Metazoa</taxon>
        <taxon>Spiralia</taxon>
        <taxon>Lophotrochozoa</taxon>
        <taxon>Mollusca</taxon>
        <taxon>Gastropoda</taxon>
        <taxon>Patellogastropoda</taxon>
        <taxon>Patelloidea</taxon>
        <taxon>Patellidae</taxon>
        <taxon>Patella</taxon>
    </lineage>
</organism>
<evidence type="ECO:0000313" key="5">
    <source>
        <dbReference type="Proteomes" id="UP001347796"/>
    </source>
</evidence>
<dbReference type="PIRSF" id="PIRSF037037">
    <property type="entry name" value="Kelch-like_protein_gigaxonin"/>
    <property type="match status" value="1"/>
</dbReference>
<dbReference type="SMART" id="SM00875">
    <property type="entry name" value="BACK"/>
    <property type="match status" value="1"/>
</dbReference>
<dbReference type="PANTHER" id="PTHR45632:SF3">
    <property type="entry name" value="KELCH-LIKE PROTEIN 32"/>
    <property type="match status" value="1"/>
</dbReference>
<comment type="caution">
    <text evidence="4">The sequence shown here is derived from an EMBL/GenBank/DDBJ whole genome shotgun (WGS) entry which is preliminary data.</text>
</comment>
<dbReference type="InterPro" id="IPR015915">
    <property type="entry name" value="Kelch-typ_b-propeller"/>
</dbReference>
<sequence length="605" mass="68709">MASSAGAKSNPSTAQDSVIVSRNKIKYINANFKKVSAIMYDYKCDVKLKCGNLNFKAHRDVLSAASDYFSAMFSHNMKEKEQDVIELHGISPAGISVIFDYFYHGFVTIDPGNIEDILEAARFFQVQWLVTVCCKFLVHHLSIDNYKEVIHLSDKYFLGDLRTDIFRFVGNNLIELADTPEFFQNLSLDLLTQFLKEDIYVEATEDFLLYICHKWVKADLEKRKPYLKTLLRLIRFPLIDPEGIERMPKDFLEFPEIQDAVEEAKHYLNNIAEQSLHNGERFQARGSKLVITGMAFLEEHNELVHKSLEYDQKELCYEQLGDVGLGIDFEYASTAQIGNFMYAVGGYGEDYNSTNKMFRFDPRTRAWTELAAMARPRSSAAMCSSSTHLFICGGVDHQFKDESENEEILKSVETYDPSTNAWVPLPDLVYGSFAQALAYHDNYLYISGGISADPSDPVPIMSVFKLKIGDVGWEPIREMLYPRLGHSLTTVGNKLYCIGGKEGGQGRDGGPFVNCLTNEVYDIETNQWTELCNTPDTFGMILKTVIPHESKLYLLGIVPKDNQQVQVCLNHYDIEKNEYENGETLVPGFCKIGLFLMALPQESNY</sequence>
<dbReference type="Gene3D" id="2.120.10.80">
    <property type="entry name" value="Kelch-type beta propeller"/>
    <property type="match status" value="1"/>
</dbReference>
<gene>
    <name evidence="4" type="ORF">SNE40_022512</name>
</gene>
<dbReference type="InterPro" id="IPR011333">
    <property type="entry name" value="SKP1/BTB/POZ_sf"/>
</dbReference>
<accession>A0AAN8G0I8</accession>
<evidence type="ECO:0000256" key="1">
    <source>
        <dbReference type="ARBA" id="ARBA00022441"/>
    </source>
</evidence>